<dbReference type="Pfam" id="PF01227">
    <property type="entry name" value="GTP_cyclohydroI"/>
    <property type="match status" value="1"/>
</dbReference>
<dbReference type="GO" id="GO:0005525">
    <property type="term" value="F:GTP binding"/>
    <property type="evidence" value="ECO:0007669"/>
    <property type="project" value="UniProtKB-KW"/>
</dbReference>
<dbReference type="Gene3D" id="3.30.1130.10">
    <property type="match status" value="1"/>
</dbReference>
<keyword evidence="8" id="KW-0342">GTP-binding</keyword>
<evidence type="ECO:0000256" key="7">
    <source>
        <dbReference type="ARBA" id="ARBA00022801"/>
    </source>
</evidence>
<dbReference type="NCBIfam" id="NF006825">
    <property type="entry name" value="PRK09347.1-2"/>
    <property type="match status" value="1"/>
</dbReference>
<dbReference type="PANTHER" id="PTHR11109">
    <property type="entry name" value="GTP CYCLOHYDROLASE I"/>
    <property type="match status" value="1"/>
</dbReference>
<dbReference type="GO" id="GO:0003934">
    <property type="term" value="F:GTP cyclohydrolase I activity"/>
    <property type="evidence" value="ECO:0007669"/>
    <property type="project" value="UniProtKB-UniRule"/>
</dbReference>
<evidence type="ECO:0000256" key="6">
    <source>
        <dbReference type="ARBA" id="ARBA00022741"/>
    </source>
</evidence>
<dbReference type="HAMAP" id="MF_00223">
    <property type="entry name" value="FolE"/>
    <property type="match status" value="1"/>
</dbReference>
<dbReference type="GO" id="GO:0006730">
    <property type="term" value="P:one-carbon metabolic process"/>
    <property type="evidence" value="ECO:0007669"/>
    <property type="project" value="UniProtKB-UniRule"/>
</dbReference>
<dbReference type="PROSITE" id="PS00860">
    <property type="entry name" value="GTP_CYCLOHYDROL_1_2"/>
    <property type="match status" value="1"/>
</dbReference>
<evidence type="ECO:0000313" key="10">
    <source>
        <dbReference type="EMBL" id="RDU64338.1"/>
    </source>
</evidence>
<organism evidence="10 11">
    <name type="scientific">Helicobacter ganmani</name>
    <dbReference type="NCBI Taxonomy" id="60246"/>
    <lineage>
        <taxon>Bacteria</taxon>
        <taxon>Pseudomonadati</taxon>
        <taxon>Campylobacterota</taxon>
        <taxon>Epsilonproteobacteria</taxon>
        <taxon>Campylobacterales</taxon>
        <taxon>Helicobacteraceae</taxon>
        <taxon>Helicobacter</taxon>
    </lineage>
</organism>
<dbReference type="RefSeq" id="WP_115550672.1">
    <property type="nucleotide sequence ID" value="NZ_CAONBV010000065.1"/>
</dbReference>
<comment type="pathway">
    <text evidence="2 8">Cofactor biosynthesis; 7,8-dihydroneopterin triphosphate biosynthesis; 7,8-dihydroneopterin triphosphate from GTP: step 1/1.</text>
</comment>
<dbReference type="NCBIfam" id="TIGR00063">
    <property type="entry name" value="folE"/>
    <property type="match status" value="1"/>
</dbReference>
<comment type="catalytic activity">
    <reaction evidence="1 8">
        <text>GTP + H2O = 7,8-dihydroneopterin 3'-triphosphate + formate + H(+)</text>
        <dbReference type="Rhea" id="RHEA:17473"/>
        <dbReference type="ChEBI" id="CHEBI:15377"/>
        <dbReference type="ChEBI" id="CHEBI:15378"/>
        <dbReference type="ChEBI" id="CHEBI:15740"/>
        <dbReference type="ChEBI" id="CHEBI:37565"/>
        <dbReference type="ChEBI" id="CHEBI:58462"/>
        <dbReference type="EC" id="3.5.4.16"/>
    </reaction>
</comment>
<keyword evidence="7 8" id="KW-0378">Hydrolase</keyword>
<dbReference type="AlphaFoldDB" id="A0A3D8IGU3"/>
<dbReference type="EMBL" id="NXLS01000001">
    <property type="protein sequence ID" value="RDU64338.1"/>
    <property type="molecule type" value="Genomic_DNA"/>
</dbReference>
<dbReference type="InterPro" id="IPR043134">
    <property type="entry name" value="GTP-CH-I_N"/>
</dbReference>
<evidence type="ECO:0000256" key="2">
    <source>
        <dbReference type="ARBA" id="ARBA00005080"/>
    </source>
</evidence>
<dbReference type="Proteomes" id="UP000256650">
    <property type="component" value="Unassembled WGS sequence"/>
</dbReference>
<dbReference type="InterPro" id="IPR001474">
    <property type="entry name" value="GTP_CycHdrlase_I"/>
</dbReference>
<dbReference type="GO" id="GO:0008270">
    <property type="term" value="F:zinc ion binding"/>
    <property type="evidence" value="ECO:0007669"/>
    <property type="project" value="UniProtKB-UniRule"/>
</dbReference>
<evidence type="ECO:0000256" key="1">
    <source>
        <dbReference type="ARBA" id="ARBA00001052"/>
    </source>
</evidence>
<dbReference type="InterPro" id="IPR043133">
    <property type="entry name" value="GTP-CH-I_C/QueF"/>
</dbReference>
<dbReference type="InterPro" id="IPR020602">
    <property type="entry name" value="GTP_CycHdrlase_I_dom"/>
</dbReference>
<dbReference type="Gene3D" id="1.10.286.10">
    <property type="match status" value="1"/>
</dbReference>
<keyword evidence="8" id="KW-0862">Zinc</keyword>
<dbReference type="GO" id="GO:0046654">
    <property type="term" value="P:tetrahydrofolate biosynthetic process"/>
    <property type="evidence" value="ECO:0007669"/>
    <property type="project" value="UniProtKB-UniRule"/>
</dbReference>
<feature type="binding site" evidence="8">
    <location>
        <position position="75"/>
    </location>
    <ligand>
        <name>Zn(2+)</name>
        <dbReference type="ChEBI" id="CHEBI:29105"/>
    </ligand>
</feature>
<evidence type="ECO:0000313" key="11">
    <source>
        <dbReference type="Proteomes" id="UP000256650"/>
    </source>
</evidence>
<dbReference type="InterPro" id="IPR018234">
    <property type="entry name" value="GTP_CycHdrlase_I_CS"/>
</dbReference>
<dbReference type="UniPathway" id="UPA00848">
    <property type="reaction ID" value="UER00151"/>
</dbReference>
<dbReference type="FunFam" id="3.30.1130.10:FF:000001">
    <property type="entry name" value="GTP cyclohydrolase 1"/>
    <property type="match status" value="1"/>
</dbReference>
<name>A0A3D8IGU3_9HELI</name>
<comment type="subunit">
    <text evidence="8">Homopolymer.</text>
</comment>
<reference evidence="10 11" key="1">
    <citation type="submission" date="2018-04" db="EMBL/GenBank/DDBJ databases">
        <title>Novel Campyloabacter and Helicobacter Species and Strains.</title>
        <authorList>
            <person name="Mannion A.J."/>
            <person name="Shen Z."/>
            <person name="Fox J.G."/>
        </authorList>
    </citation>
    <scope>NUCLEOTIDE SEQUENCE [LARGE SCALE GENOMIC DNA]</scope>
    <source>
        <strain evidence="10 11">MIT 99-5101</strain>
    </source>
</reference>
<sequence>MQQDLQEIIRCIFDYIGEDRNREGLLETPKRVVKSWEHLYSGYKSDPKEILGRVFTEGACDEMVVLKNIEFYSVCEHHLLPFFGKISIGYIPDSKVVGISKLARLVEVYSRRLQIQEKMTSQIADTLMEVLQPKGVMVVAEAKHMCMVMRGVEKQNSIMLTSAIRGLFKSDHRTREEFMGYIKKG</sequence>
<evidence type="ECO:0000256" key="4">
    <source>
        <dbReference type="ARBA" id="ARBA00022563"/>
    </source>
</evidence>
<evidence type="ECO:0000256" key="5">
    <source>
        <dbReference type="ARBA" id="ARBA00022723"/>
    </source>
</evidence>
<keyword evidence="4 8" id="KW-0554">One-carbon metabolism</keyword>
<evidence type="ECO:0000256" key="8">
    <source>
        <dbReference type="HAMAP-Rule" id="MF_00223"/>
    </source>
</evidence>
<comment type="similarity">
    <text evidence="3 8">Belongs to the GTP cyclohydrolase I family.</text>
</comment>
<dbReference type="GO" id="GO:0006729">
    <property type="term" value="P:tetrahydrobiopterin biosynthetic process"/>
    <property type="evidence" value="ECO:0007669"/>
    <property type="project" value="TreeGrafter"/>
</dbReference>
<keyword evidence="5 8" id="KW-0479">Metal-binding</keyword>
<gene>
    <name evidence="8 10" type="primary">folE</name>
    <name evidence="10" type="ORF">CQA43_00555</name>
</gene>
<evidence type="ECO:0000259" key="9">
    <source>
        <dbReference type="Pfam" id="PF01227"/>
    </source>
</evidence>
<dbReference type="SUPFAM" id="SSF55620">
    <property type="entry name" value="Tetrahydrobiopterin biosynthesis enzymes-like"/>
    <property type="match status" value="1"/>
</dbReference>
<dbReference type="NCBIfam" id="NF006826">
    <property type="entry name" value="PRK09347.1-3"/>
    <property type="match status" value="1"/>
</dbReference>
<dbReference type="GeneID" id="82534784"/>
<dbReference type="EC" id="3.5.4.16" evidence="8"/>
<feature type="binding site" evidence="8">
    <location>
        <position position="78"/>
    </location>
    <ligand>
        <name>Zn(2+)</name>
        <dbReference type="ChEBI" id="CHEBI:29105"/>
    </ligand>
</feature>
<feature type="domain" description="GTP cyclohydrolase I" evidence="9">
    <location>
        <begin position="7"/>
        <end position="182"/>
    </location>
</feature>
<keyword evidence="6 8" id="KW-0547">Nucleotide-binding</keyword>
<evidence type="ECO:0000256" key="3">
    <source>
        <dbReference type="ARBA" id="ARBA00008085"/>
    </source>
</evidence>
<protein>
    <recommendedName>
        <fullName evidence="8">GTP cyclohydrolase 1</fullName>
        <ecNumber evidence="8">3.5.4.16</ecNumber>
    </recommendedName>
    <alternativeName>
        <fullName evidence="8">GTP cyclohydrolase I</fullName>
        <shortName evidence="8">GTP-CH-I</shortName>
    </alternativeName>
</protein>
<dbReference type="PANTHER" id="PTHR11109:SF7">
    <property type="entry name" value="GTP CYCLOHYDROLASE 1"/>
    <property type="match status" value="1"/>
</dbReference>
<dbReference type="PROSITE" id="PS00859">
    <property type="entry name" value="GTP_CYCLOHYDROL_1_1"/>
    <property type="match status" value="1"/>
</dbReference>
<accession>A0A3D8IGU3</accession>
<proteinExistence type="inferred from homology"/>
<dbReference type="GO" id="GO:0005737">
    <property type="term" value="C:cytoplasm"/>
    <property type="evidence" value="ECO:0007669"/>
    <property type="project" value="TreeGrafter"/>
</dbReference>
<dbReference type="OrthoDB" id="9801207at2"/>
<feature type="binding site" evidence="8">
    <location>
        <position position="146"/>
    </location>
    <ligand>
        <name>Zn(2+)</name>
        <dbReference type="ChEBI" id="CHEBI:29105"/>
    </ligand>
</feature>
<comment type="caution">
    <text evidence="10">The sequence shown here is derived from an EMBL/GenBank/DDBJ whole genome shotgun (WGS) entry which is preliminary data.</text>
</comment>
<keyword evidence="11" id="KW-1185">Reference proteome</keyword>